<keyword evidence="3" id="KW-1185">Reference proteome</keyword>
<dbReference type="Proteomes" id="UP000678393">
    <property type="component" value="Unassembled WGS sequence"/>
</dbReference>
<evidence type="ECO:0000313" key="3">
    <source>
        <dbReference type="Proteomes" id="UP000678393"/>
    </source>
</evidence>
<dbReference type="OrthoDB" id="10334272at2759"/>
<evidence type="ECO:0000256" key="1">
    <source>
        <dbReference type="SAM" id="SignalP"/>
    </source>
</evidence>
<organism evidence="2 3">
    <name type="scientific">Candidula unifasciata</name>
    <dbReference type="NCBI Taxonomy" id="100452"/>
    <lineage>
        <taxon>Eukaryota</taxon>
        <taxon>Metazoa</taxon>
        <taxon>Spiralia</taxon>
        <taxon>Lophotrochozoa</taxon>
        <taxon>Mollusca</taxon>
        <taxon>Gastropoda</taxon>
        <taxon>Heterobranchia</taxon>
        <taxon>Euthyneura</taxon>
        <taxon>Panpulmonata</taxon>
        <taxon>Eupulmonata</taxon>
        <taxon>Stylommatophora</taxon>
        <taxon>Helicina</taxon>
        <taxon>Helicoidea</taxon>
        <taxon>Geomitridae</taxon>
        <taxon>Candidula</taxon>
    </lineage>
</organism>
<dbReference type="AlphaFoldDB" id="A0A8S3YTT9"/>
<name>A0A8S3YTT9_9EUPU</name>
<keyword evidence="1" id="KW-0732">Signal</keyword>
<accession>A0A8S3YTT9</accession>
<protein>
    <submittedName>
        <fullName evidence="2">Uncharacterized protein</fullName>
    </submittedName>
</protein>
<sequence>MLLYAAVVILVAILACYLNMEVISEQSFTVYCSPSKSKIFEFLKTPSNLERIHPRIQEVFDIHKHNRTTSFLILEDFGALLGRKTIPTNLTTSCLSQLTSCINLDFSSSMADVTVSLAISDYDTLRPTSATNALLPHDVPSATIHTRIQVKSMRIINYLISKVVLSLWEKTISSAIDVLEESTNLNHQESTNLH</sequence>
<comment type="caution">
    <text evidence="2">The sequence shown here is derived from an EMBL/GenBank/DDBJ whole genome shotgun (WGS) entry which is preliminary data.</text>
</comment>
<evidence type="ECO:0000313" key="2">
    <source>
        <dbReference type="EMBL" id="CAG5120527.1"/>
    </source>
</evidence>
<dbReference type="EMBL" id="CAJHNH020000913">
    <property type="protein sequence ID" value="CAG5120527.1"/>
    <property type="molecule type" value="Genomic_DNA"/>
</dbReference>
<proteinExistence type="predicted"/>
<reference evidence="2" key="1">
    <citation type="submission" date="2021-04" db="EMBL/GenBank/DDBJ databases">
        <authorList>
            <consortium name="Molecular Ecology Group"/>
        </authorList>
    </citation>
    <scope>NUCLEOTIDE SEQUENCE</scope>
</reference>
<gene>
    <name evidence="2" type="ORF">CUNI_LOCUS6085</name>
</gene>
<feature type="signal peptide" evidence="1">
    <location>
        <begin position="1"/>
        <end position="24"/>
    </location>
</feature>
<feature type="chain" id="PRO_5035847436" evidence="1">
    <location>
        <begin position="25"/>
        <end position="194"/>
    </location>
</feature>